<dbReference type="Proteomes" id="UP000054770">
    <property type="component" value="Unassembled WGS sequence"/>
</dbReference>
<evidence type="ECO:0000313" key="1">
    <source>
        <dbReference type="EMBL" id="SAL80486.1"/>
    </source>
</evidence>
<name>A0A158KH66_9BURK</name>
<comment type="caution">
    <text evidence="1">The sequence shown here is derived from an EMBL/GenBank/DDBJ whole genome shotgun (WGS) entry which is preliminary data.</text>
</comment>
<proteinExistence type="predicted"/>
<gene>
    <name evidence="1" type="ORF">AWB68_05868</name>
</gene>
<evidence type="ECO:0000313" key="2">
    <source>
        <dbReference type="Proteomes" id="UP000054770"/>
    </source>
</evidence>
<sequence length="270" mass="31071">MPSNFRKLYRCDVLPSPMNGGKHARVRALLKTWRRIAVLHGCEQWRTFYQRGVLDARLKTRTGYDQVGTSFGQMIRSQVVGVLDSFLSNRQNEFRDLVNRSSLEPSVRHQLHFINRWRAWQTLSVPLTMRDGVIIPNEVRRLARVTFRAVMKRHRRPALHRLNMVVDQRMVSVSPSHTASHFRLWARLSTLEKRKPVDLPLETYPYFTTRAGTRALTVQVNQRSDGLFGVGVLTDVTDAFAASRAAYQPRCEALALTSDSIRCSRPIRAT</sequence>
<organism evidence="1 2">
    <name type="scientific">Caballeronia choica</name>
    <dbReference type="NCBI Taxonomy" id="326476"/>
    <lineage>
        <taxon>Bacteria</taxon>
        <taxon>Pseudomonadati</taxon>
        <taxon>Pseudomonadota</taxon>
        <taxon>Betaproteobacteria</taxon>
        <taxon>Burkholderiales</taxon>
        <taxon>Burkholderiaceae</taxon>
        <taxon>Caballeronia</taxon>
    </lineage>
</organism>
<dbReference type="AlphaFoldDB" id="A0A158KH66"/>
<dbReference type="EMBL" id="FCON02000093">
    <property type="protein sequence ID" value="SAL80486.1"/>
    <property type="molecule type" value="Genomic_DNA"/>
</dbReference>
<keyword evidence="2" id="KW-1185">Reference proteome</keyword>
<reference evidence="1" key="1">
    <citation type="submission" date="2016-01" db="EMBL/GenBank/DDBJ databases">
        <authorList>
            <person name="Peeters C."/>
        </authorList>
    </citation>
    <scope>NUCLEOTIDE SEQUENCE [LARGE SCALE GENOMIC DNA]</scope>
    <source>
        <strain evidence="1">LMG 22940</strain>
    </source>
</reference>
<protein>
    <submittedName>
        <fullName evidence="1">Uncharacterized protein</fullName>
    </submittedName>
</protein>
<accession>A0A158KH66</accession>